<reference evidence="2 3" key="1">
    <citation type="submission" date="2019-06" db="EMBL/GenBank/DDBJ databases">
        <authorList>
            <person name="Livingstone P."/>
            <person name="Whitworth D."/>
        </authorList>
    </citation>
    <scope>NUCLEOTIDE SEQUENCE [LARGE SCALE GENOMIC DNA]</scope>
    <source>
        <strain evidence="2 3">AM401</strain>
    </source>
</reference>
<dbReference type="RefSeq" id="WP_141645222.1">
    <property type="nucleotide sequence ID" value="NZ_VIFM01000114.1"/>
</dbReference>
<dbReference type="EMBL" id="VIFM01000114">
    <property type="protein sequence ID" value="TQF13053.1"/>
    <property type="molecule type" value="Genomic_DNA"/>
</dbReference>
<evidence type="ECO:0000256" key="1">
    <source>
        <dbReference type="SAM" id="SignalP"/>
    </source>
</evidence>
<dbReference type="PROSITE" id="PS51257">
    <property type="entry name" value="PROKAR_LIPOPROTEIN"/>
    <property type="match status" value="1"/>
</dbReference>
<keyword evidence="1" id="KW-0732">Signal</keyword>
<protein>
    <recommendedName>
        <fullName evidence="4">Lipoprotein</fullName>
    </recommendedName>
</protein>
<comment type="caution">
    <text evidence="2">The sequence shown here is derived from an EMBL/GenBank/DDBJ whole genome shotgun (WGS) entry which is preliminary data.</text>
</comment>
<evidence type="ECO:0008006" key="4">
    <source>
        <dbReference type="Google" id="ProtNLM"/>
    </source>
</evidence>
<evidence type="ECO:0000313" key="3">
    <source>
        <dbReference type="Proteomes" id="UP000315369"/>
    </source>
</evidence>
<gene>
    <name evidence="2" type="ORF">FJV41_25865</name>
</gene>
<name>A0A540WVL4_9BACT</name>
<dbReference type="OrthoDB" id="5494778at2"/>
<organism evidence="2 3">
    <name type="scientific">Myxococcus llanfairpwllgwyngyllgogerychwyrndrobwllllantysiliogogogochensis</name>
    <dbReference type="NCBI Taxonomy" id="2590453"/>
    <lineage>
        <taxon>Bacteria</taxon>
        <taxon>Pseudomonadati</taxon>
        <taxon>Myxococcota</taxon>
        <taxon>Myxococcia</taxon>
        <taxon>Myxococcales</taxon>
        <taxon>Cystobacterineae</taxon>
        <taxon>Myxococcaceae</taxon>
        <taxon>Myxococcus</taxon>
    </lineage>
</organism>
<feature type="chain" id="PRO_5022181148" description="Lipoprotein" evidence="1">
    <location>
        <begin position="24"/>
        <end position="275"/>
    </location>
</feature>
<sequence length="275" mass="29371">MQLKMMGRLFAAALLSVMSGCQGEEPTAADGDVATQEAGAESKCTQRFDGINSCALGNAQLASTEQGLAVTGLRSVKTDGVASSFARAASWTQATEIKFGSTSGVLQLDARSGDQVVSTLRVTPGREANSAFITPTFSGAPGGSNYRMNVYREGVLQGSSTNTANRMIIFNNWRDFIRFLMYYADFFELDIIWGKNGEQPTAPANVGACGWRLRTNGSTFSVALDDGKVLTGDSVEFIEEIEDGHYPYNGFTGIDVKATAQGMNILSESFKPAAK</sequence>
<accession>A0A540WVL4</accession>
<feature type="signal peptide" evidence="1">
    <location>
        <begin position="1"/>
        <end position="23"/>
    </location>
</feature>
<proteinExistence type="predicted"/>
<evidence type="ECO:0000313" key="2">
    <source>
        <dbReference type="EMBL" id="TQF13053.1"/>
    </source>
</evidence>
<keyword evidence="3" id="KW-1185">Reference proteome</keyword>
<dbReference type="AlphaFoldDB" id="A0A540WVL4"/>
<dbReference type="Proteomes" id="UP000315369">
    <property type="component" value="Unassembled WGS sequence"/>
</dbReference>